<feature type="non-terminal residue" evidence="1">
    <location>
        <position position="1"/>
    </location>
</feature>
<dbReference type="Proteomes" id="UP000272888">
    <property type="component" value="Unassembled WGS sequence"/>
</dbReference>
<organism evidence="1 2">
    <name type="scientific">Corallococcus llansteffanensis</name>
    <dbReference type="NCBI Taxonomy" id="2316731"/>
    <lineage>
        <taxon>Bacteria</taxon>
        <taxon>Pseudomonadati</taxon>
        <taxon>Myxococcota</taxon>
        <taxon>Myxococcia</taxon>
        <taxon>Myxococcales</taxon>
        <taxon>Cystobacterineae</taxon>
        <taxon>Myxococcaceae</taxon>
        <taxon>Corallococcus</taxon>
    </lineage>
</organism>
<dbReference type="EMBL" id="RAWB01000588">
    <property type="protein sequence ID" value="RKH44931.1"/>
    <property type="molecule type" value="Genomic_DNA"/>
</dbReference>
<protein>
    <submittedName>
        <fullName evidence="1">Uncharacterized protein</fullName>
    </submittedName>
</protein>
<dbReference type="AlphaFoldDB" id="A0A3A8NRX3"/>
<dbReference type="RefSeq" id="WP_158623937.1">
    <property type="nucleotide sequence ID" value="NZ_RAWB01000588.1"/>
</dbReference>
<comment type="caution">
    <text evidence="1">The sequence shown here is derived from an EMBL/GenBank/DDBJ whole genome shotgun (WGS) entry which is preliminary data.</text>
</comment>
<accession>A0A3A8NRX3</accession>
<evidence type="ECO:0000313" key="2">
    <source>
        <dbReference type="Proteomes" id="UP000272888"/>
    </source>
</evidence>
<gene>
    <name evidence="1" type="ORF">D7V93_35825</name>
</gene>
<keyword evidence="2" id="KW-1185">Reference proteome</keyword>
<sequence>AQNPAPWLNLGKSVTSLDRALSEDRHLNALVLPRSTWGGWEWQHSDPWNDPGHYTADSKGALTYSFNHAYTVGRPAALNAFRSGAGLAMVRHFTLNEDAMTEGSEQLLGYFVTDVEHAGPYSLLSEARAVANGDPRFIGYLASSSFNHGFPEYARAFNQAFLALPALPSQVVPNAASNPAVVVRSISAPPHGTWLAVVNTGVVQADDVVITLPVTGTVTDAATGAPVSAVNGKLTLSLYPAQLRSFRVTP</sequence>
<reference evidence="2" key="1">
    <citation type="submission" date="2018-09" db="EMBL/GenBank/DDBJ databases">
        <authorList>
            <person name="Livingstone P.G."/>
            <person name="Whitworth D.E."/>
        </authorList>
    </citation>
    <scope>NUCLEOTIDE SEQUENCE [LARGE SCALE GENOMIC DNA]</scope>
    <source>
        <strain evidence="2">CA051B</strain>
    </source>
</reference>
<evidence type="ECO:0000313" key="1">
    <source>
        <dbReference type="EMBL" id="RKH44931.1"/>
    </source>
</evidence>
<proteinExistence type="predicted"/>
<name>A0A3A8NRX3_9BACT</name>